<dbReference type="EMBL" id="JAPFFF010000029">
    <property type="protein sequence ID" value="KAK8846292.1"/>
    <property type="molecule type" value="Genomic_DNA"/>
</dbReference>
<dbReference type="SMART" id="SM00297">
    <property type="entry name" value="BROMO"/>
    <property type="match status" value="1"/>
</dbReference>
<dbReference type="Pfam" id="PF00439">
    <property type="entry name" value="Bromodomain"/>
    <property type="match status" value="1"/>
</dbReference>
<feature type="domain" description="Bromo" evidence="3">
    <location>
        <begin position="12"/>
        <end position="84"/>
    </location>
</feature>
<evidence type="ECO:0000256" key="2">
    <source>
        <dbReference type="PROSITE-ProRule" id="PRU00035"/>
    </source>
</evidence>
<comment type="caution">
    <text evidence="4">The sequence shown here is derived from an EMBL/GenBank/DDBJ whole genome shotgun (WGS) entry which is preliminary data.</text>
</comment>
<dbReference type="SUPFAM" id="SSF47370">
    <property type="entry name" value="Bromodomain"/>
    <property type="match status" value="1"/>
</dbReference>
<evidence type="ECO:0000313" key="5">
    <source>
        <dbReference type="Proteomes" id="UP001470230"/>
    </source>
</evidence>
<evidence type="ECO:0000259" key="3">
    <source>
        <dbReference type="PROSITE" id="PS50014"/>
    </source>
</evidence>
<name>A0ABR2HFS1_9EUKA</name>
<accession>A0ABR2HFS1</accession>
<protein>
    <recommendedName>
        <fullName evidence="3">Bromo domain-containing protein</fullName>
    </recommendedName>
</protein>
<dbReference type="InterPro" id="IPR036427">
    <property type="entry name" value="Bromodomain-like_sf"/>
</dbReference>
<evidence type="ECO:0000256" key="1">
    <source>
        <dbReference type="ARBA" id="ARBA00023117"/>
    </source>
</evidence>
<dbReference type="InterPro" id="IPR001487">
    <property type="entry name" value="Bromodomain"/>
</dbReference>
<reference evidence="4 5" key="1">
    <citation type="submission" date="2024-04" db="EMBL/GenBank/DDBJ databases">
        <title>Tritrichomonas musculus Genome.</title>
        <authorList>
            <person name="Alves-Ferreira E."/>
            <person name="Grigg M."/>
            <person name="Lorenzi H."/>
            <person name="Galac M."/>
        </authorList>
    </citation>
    <scope>NUCLEOTIDE SEQUENCE [LARGE SCALE GENOMIC DNA]</scope>
    <source>
        <strain evidence="4 5">EAF2021</strain>
    </source>
</reference>
<keyword evidence="1 2" id="KW-0103">Bromodomain</keyword>
<dbReference type="PRINTS" id="PR00503">
    <property type="entry name" value="BROMODOMAIN"/>
</dbReference>
<evidence type="ECO:0000313" key="4">
    <source>
        <dbReference type="EMBL" id="KAK8846292.1"/>
    </source>
</evidence>
<gene>
    <name evidence="4" type="ORF">M9Y10_020298</name>
</gene>
<dbReference type="PANTHER" id="PTHR45926">
    <property type="entry name" value="OSJNBA0053K19.4 PROTEIN"/>
    <property type="match status" value="1"/>
</dbReference>
<keyword evidence="5" id="KW-1185">Reference proteome</keyword>
<organism evidence="4 5">
    <name type="scientific">Tritrichomonas musculus</name>
    <dbReference type="NCBI Taxonomy" id="1915356"/>
    <lineage>
        <taxon>Eukaryota</taxon>
        <taxon>Metamonada</taxon>
        <taxon>Parabasalia</taxon>
        <taxon>Tritrichomonadida</taxon>
        <taxon>Tritrichomonadidae</taxon>
        <taxon>Tritrichomonas</taxon>
    </lineage>
</organism>
<dbReference type="Gene3D" id="1.20.920.10">
    <property type="entry name" value="Bromodomain-like"/>
    <property type="match status" value="1"/>
</dbReference>
<proteinExistence type="predicted"/>
<dbReference type="PROSITE" id="PS50014">
    <property type="entry name" value="BROMODOMAIN_2"/>
    <property type="match status" value="1"/>
</dbReference>
<sequence>MDQCKAITKEFLKRPCALLFSVPIDPIAEGLENYDEIVSKRMDLGTINNKLQKRLYNNTIEWYNDMCLVFQNAIDYYPFESKLSMMARYLLEEFKKSAYGLNFSSEQVWLDSVQTLSSKLTNIISQPPSFQSNNPNISSLFQRAEKTQEPDKQAIASYVDKLNTITANDNIREEVIGILKEVEGMCLAEITSHPVDLDKLKPNSLKTLVVYANEHQ</sequence>
<dbReference type="Proteomes" id="UP001470230">
    <property type="component" value="Unassembled WGS sequence"/>
</dbReference>